<proteinExistence type="predicted"/>
<evidence type="ECO:0000313" key="2">
    <source>
        <dbReference type="Proteomes" id="UP001602058"/>
    </source>
</evidence>
<gene>
    <name evidence="1" type="ORF">ACFY1D_21845</name>
</gene>
<evidence type="ECO:0000313" key="1">
    <source>
        <dbReference type="EMBL" id="MFF4524036.1"/>
    </source>
</evidence>
<keyword evidence="2" id="KW-1185">Reference proteome</keyword>
<sequence length="91" mass="8761">MSEGFTCGPARSVEGALGLELRGAGTPSPVLLEPVAVAAAGTLVLLTLLLGRGSSATGPWTGAAATAVGCWGIGMCRAAAGPAAVVTVRRG</sequence>
<reference evidence="1 2" key="1">
    <citation type="submission" date="2024-10" db="EMBL/GenBank/DDBJ databases">
        <title>The Natural Products Discovery Center: Release of the First 8490 Sequenced Strains for Exploring Actinobacteria Biosynthetic Diversity.</title>
        <authorList>
            <person name="Kalkreuter E."/>
            <person name="Kautsar S.A."/>
            <person name="Yang D."/>
            <person name="Bader C.D."/>
            <person name="Teijaro C.N."/>
            <person name="Fluegel L."/>
            <person name="Davis C.M."/>
            <person name="Simpson J.R."/>
            <person name="Lauterbach L."/>
            <person name="Steele A.D."/>
            <person name="Gui C."/>
            <person name="Meng S."/>
            <person name="Li G."/>
            <person name="Viehrig K."/>
            <person name="Ye F."/>
            <person name="Su P."/>
            <person name="Kiefer A.F."/>
            <person name="Nichols A."/>
            <person name="Cepeda A.J."/>
            <person name="Yan W."/>
            <person name="Fan B."/>
            <person name="Jiang Y."/>
            <person name="Adhikari A."/>
            <person name="Zheng C.-J."/>
            <person name="Schuster L."/>
            <person name="Cowan T.M."/>
            <person name="Smanski M.J."/>
            <person name="Chevrette M.G."/>
            <person name="De Carvalho L.P.S."/>
            <person name="Shen B."/>
        </authorList>
    </citation>
    <scope>NUCLEOTIDE SEQUENCE [LARGE SCALE GENOMIC DNA]</scope>
    <source>
        <strain evidence="1 2">NPDC001390</strain>
    </source>
</reference>
<accession>A0ABW6UKU4</accession>
<name>A0ABW6UKU4_9ACTN</name>
<organism evidence="1 2">
    <name type="scientific">Streptomyces bluensis</name>
    <dbReference type="NCBI Taxonomy" id="33897"/>
    <lineage>
        <taxon>Bacteria</taxon>
        <taxon>Bacillati</taxon>
        <taxon>Actinomycetota</taxon>
        <taxon>Actinomycetes</taxon>
        <taxon>Kitasatosporales</taxon>
        <taxon>Streptomycetaceae</taxon>
        <taxon>Streptomyces</taxon>
    </lineage>
</organism>
<dbReference type="EMBL" id="JBIAWJ010000011">
    <property type="protein sequence ID" value="MFF4524036.1"/>
    <property type="molecule type" value="Genomic_DNA"/>
</dbReference>
<comment type="caution">
    <text evidence="1">The sequence shown here is derived from an EMBL/GenBank/DDBJ whole genome shotgun (WGS) entry which is preliminary data.</text>
</comment>
<dbReference type="RefSeq" id="WP_350951643.1">
    <property type="nucleotide sequence ID" value="NZ_JBEOYX010000002.1"/>
</dbReference>
<dbReference type="Proteomes" id="UP001602058">
    <property type="component" value="Unassembled WGS sequence"/>
</dbReference>
<protein>
    <submittedName>
        <fullName evidence="1">Uncharacterized protein</fullName>
    </submittedName>
</protein>